<evidence type="ECO:0000256" key="5">
    <source>
        <dbReference type="ARBA" id="ARBA00023136"/>
    </source>
</evidence>
<evidence type="ECO:0000313" key="8">
    <source>
        <dbReference type="EMBL" id="QJY46200.1"/>
    </source>
</evidence>
<dbReference type="Pfam" id="PF04024">
    <property type="entry name" value="PspC"/>
    <property type="match status" value="1"/>
</dbReference>
<reference evidence="8 9" key="1">
    <citation type="submission" date="2020-05" db="EMBL/GenBank/DDBJ databases">
        <authorList>
            <person name="Mo P."/>
        </authorList>
    </citation>
    <scope>NUCLEOTIDE SEQUENCE [LARGE SCALE GENOMIC DNA]</scope>
    <source>
        <strain evidence="8 9">Gen01</strain>
    </source>
</reference>
<keyword evidence="9" id="KW-1185">Reference proteome</keyword>
<keyword evidence="4 6" id="KW-1133">Transmembrane helix</keyword>
<dbReference type="PANTHER" id="PTHR33885">
    <property type="entry name" value="PHAGE SHOCK PROTEIN C"/>
    <property type="match status" value="1"/>
</dbReference>
<dbReference type="PANTHER" id="PTHR33885:SF3">
    <property type="entry name" value="PHAGE SHOCK PROTEIN C"/>
    <property type="match status" value="1"/>
</dbReference>
<evidence type="ECO:0000256" key="4">
    <source>
        <dbReference type="ARBA" id="ARBA00022989"/>
    </source>
</evidence>
<dbReference type="GO" id="GO:0005886">
    <property type="term" value="C:plasma membrane"/>
    <property type="evidence" value="ECO:0007669"/>
    <property type="project" value="UniProtKB-SubCell"/>
</dbReference>
<name>A0A6M6JGN2_9PSEU</name>
<evidence type="ECO:0000256" key="3">
    <source>
        <dbReference type="ARBA" id="ARBA00022692"/>
    </source>
</evidence>
<evidence type="ECO:0000256" key="6">
    <source>
        <dbReference type="SAM" id="Phobius"/>
    </source>
</evidence>
<feature type="domain" description="Phage shock protein PspC N-terminal" evidence="7">
    <location>
        <begin position="17"/>
        <end position="74"/>
    </location>
</feature>
<dbReference type="Proteomes" id="UP000505377">
    <property type="component" value="Chromosome"/>
</dbReference>
<keyword evidence="2" id="KW-1003">Cell membrane</keyword>
<keyword evidence="3 6" id="KW-0812">Transmembrane</keyword>
<accession>A0A6M6JGN2</accession>
<organism evidence="8 9">
    <name type="scientific">Pseudonocardia broussonetiae</name>
    <dbReference type="NCBI Taxonomy" id="2736640"/>
    <lineage>
        <taxon>Bacteria</taxon>
        <taxon>Bacillati</taxon>
        <taxon>Actinomycetota</taxon>
        <taxon>Actinomycetes</taxon>
        <taxon>Pseudonocardiales</taxon>
        <taxon>Pseudonocardiaceae</taxon>
        <taxon>Pseudonocardia</taxon>
    </lineage>
</organism>
<evidence type="ECO:0000313" key="9">
    <source>
        <dbReference type="Proteomes" id="UP000505377"/>
    </source>
</evidence>
<feature type="transmembrane region" description="Helical" evidence="6">
    <location>
        <begin position="47"/>
        <end position="71"/>
    </location>
</feature>
<evidence type="ECO:0000259" key="7">
    <source>
        <dbReference type="Pfam" id="PF04024"/>
    </source>
</evidence>
<protein>
    <submittedName>
        <fullName evidence="8">PspC domain-containing protein</fullName>
    </submittedName>
</protein>
<keyword evidence="5 6" id="KW-0472">Membrane</keyword>
<proteinExistence type="predicted"/>
<dbReference type="InterPro" id="IPR007168">
    <property type="entry name" value="Phageshock_PspC_N"/>
</dbReference>
<sequence>MEQSTGPLAPVSRPTVRLTRSRDDRMVAGVCGGTARALGVDPALVRLGLVLLTVFGAGAGAIAYVAAWILLPEEGAAV</sequence>
<dbReference type="AlphaFoldDB" id="A0A6M6JGN2"/>
<dbReference type="KEGG" id="pbro:HOP40_10620"/>
<comment type="subcellular location">
    <subcellularLocation>
        <location evidence="1">Cell membrane</location>
        <topology evidence="1">Single-pass membrane protein</topology>
    </subcellularLocation>
</comment>
<gene>
    <name evidence="8" type="ORF">HOP40_10620</name>
</gene>
<dbReference type="RefSeq" id="WP_172157195.1">
    <property type="nucleotide sequence ID" value="NZ_CP053564.1"/>
</dbReference>
<evidence type="ECO:0000256" key="2">
    <source>
        <dbReference type="ARBA" id="ARBA00022475"/>
    </source>
</evidence>
<dbReference type="EMBL" id="CP053564">
    <property type="protein sequence ID" value="QJY46200.1"/>
    <property type="molecule type" value="Genomic_DNA"/>
</dbReference>
<evidence type="ECO:0000256" key="1">
    <source>
        <dbReference type="ARBA" id="ARBA00004162"/>
    </source>
</evidence>
<dbReference type="InterPro" id="IPR052027">
    <property type="entry name" value="PspC"/>
</dbReference>